<keyword evidence="2" id="KW-0472">Membrane</keyword>
<proteinExistence type="predicted"/>
<dbReference type="EMBL" id="WSEK01000004">
    <property type="protein sequence ID" value="MVQ48313.1"/>
    <property type="molecule type" value="Genomic_DNA"/>
</dbReference>
<feature type="coiled-coil region" evidence="1">
    <location>
        <begin position="221"/>
        <end position="248"/>
    </location>
</feature>
<keyword evidence="2" id="KW-0812">Transmembrane</keyword>
<comment type="caution">
    <text evidence="3">The sequence shown here is derived from an EMBL/GenBank/DDBJ whole genome shotgun (WGS) entry which is preliminary data.</text>
</comment>
<keyword evidence="2" id="KW-1133">Transmembrane helix</keyword>
<feature type="transmembrane region" description="Helical" evidence="2">
    <location>
        <begin position="191"/>
        <end position="211"/>
    </location>
</feature>
<feature type="transmembrane region" description="Helical" evidence="2">
    <location>
        <begin position="80"/>
        <end position="99"/>
    </location>
</feature>
<keyword evidence="1" id="KW-0175">Coiled coil</keyword>
<sequence length="321" mass="35058">MDWLDPKSVGQVATAAAALAGVFAALASLSVAGRLRSAIERDHRVCLAATDAAARGVLARSINRRTFRLAAHIEVPPRRYLLTAIVFVYAGLFVAAILMDATQNPSEVAAAGATIVLSILSLFCDLESIGALARARFLTPFSRNAPKVRNSFIMVAKTWQWISAVLLVAAGAAAAAGLFLGRRREGENTTITVVLMVLTFAVFASTAGYAVRIRLTRIRRIEHWRDRVGELRDELRDAQAKVAEANARFASAPRDTTESGAAYFAVMHFELQVDRLRERIQKELDAVGFTRRTGVKKVDRRNRRIALRFLDNPDGTPASAL</sequence>
<feature type="transmembrane region" description="Helical" evidence="2">
    <location>
        <begin position="158"/>
        <end position="179"/>
    </location>
</feature>
<accession>A0A6L6XNL1</accession>
<name>A0A6L6XNL1_9ACTN</name>
<gene>
    <name evidence="3" type="ORF">GON03_03905</name>
</gene>
<evidence type="ECO:0000313" key="4">
    <source>
        <dbReference type="Proteomes" id="UP000473525"/>
    </source>
</evidence>
<feature type="transmembrane region" description="Helical" evidence="2">
    <location>
        <begin position="12"/>
        <end position="32"/>
    </location>
</feature>
<evidence type="ECO:0000313" key="3">
    <source>
        <dbReference type="EMBL" id="MVQ48313.1"/>
    </source>
</evidence>
<dbReference type="AlphaFoldDB" id="A0A6L6XNL1"/>
<feature type="transmembrane region" description="Helical" evidence="2">
    <location>
        <begin position="111"/>
        <end position="137"/>
    </location>
</feature>
<dbReference type="RefSeq" id="WP_157340443.1">
    <property type="nucleotide sequence ID" value="NZ_WSEK01000004.1"/>
</dbReference>
<protein>
    <submittedName>
        <fullName evidence="3">Uncharacterized protein</fullName>
    </submittedName>
</protein>
<reference evidence="3 4" key="1">
    <citation type="submission" date="2019-12" db="EMBL/GenBank/DDBJ databases">
        <authorList>
            <person name="Huq M.A."/>
        </authorList>
    </citation>
    <scope>NUCLEOTIDE SEQUENCE [LARGE SCALE GENOMIC DNA]</scope>
    <source>
        <strain evidence="3 4">MAH-18</strain>
    </source>
</reference>
<keyword evidence="4" id="KW-1185">Reference proteome</keyword>
<evidence type="ECO:0000256" key="2">
    <source>
        <dbReference type="SAM" id="Phobius"/>
    </source>
</evidence>
<dbReference type="Proteomes" id="UP000473525">
    <property type="component" value="Unassembled WGS sequence"/>
</dbReference>
<organism evidence="3 4">
    <name type="scientific">Nocardioides agri</name>
    <dbReference type="NCBI Taxonomy" id="2682843"/>
    <lineage>
        <taxon>Bacteria</taxon>
        <taxon>Bacillati</taxon>
        <taxon>Actinomycetota</taxon>
        <taxon>Actinomycetes</taxon>
        <taxon>Propionibacteriales</taxon>
        <taxon>Nocardioidaceae</taxon>
        <taxon>Nocardioides</taxon>
    </lineage>
</organism>
<evidence type="ECO:0000256" key="1">
    <source>
        <dbReference type="SAM" id="Coils"/>
    </source>
</evidence>